<evidence type="ECO:0000256" key="1">
    <source>
        <dbReference type="ARBA" id="ARBA00006739"/>
    </source>
</evidence>
<evidence type="ECO:0000259" key="5">
    <source>
        <dbReference type="Pfam" id="PF00535"/>
    </source>
</evidence>
<dbReference type="PANTHER" id="PTHR43630">
    <property type="entry name" value="POLY-BETA-1,6-N-ACETYL-D-GLUCOSAMINE SYNTHASE"/>
    <property type="match status" value="1"/>
</dbReference>
<evidence type="ECO:0000256" key="2">
    <source>
        <dbReference type="ARBA" id="ARBA00022676"/>
    </source>
</evidence>
<organism evidence="6 7">
    <name type="scientific">Aquicella siphonis</name>
    <dbReference type="NCBI Taxonomy" id="254247"/>
    <lineage>
        <taxon>Bacteria</taxon>
        <taxon>Pseudomonadati</taxon>
        <taxon>Pseudomonadota</taxon>
        <taxon>Gammaproteobacteria</taxon>
        <taxon>Legionellales</taxon>
        <taxon>Coxiellaceae</taxon>
        <taxon>Aquicella</taxon>
    </lineage>
</organism>
<comment type="similarity">
    <text evidence="1">Belongs to the glycosyltransferase 2 family.</text>
</comment>
<dbReference type="InterPro" id="IPR001173">
    <property type="entry name" value="Glyco_trans_2-like"/>
</dbReference>
<keyword evidence="4" id="KW-0472">Membrane</keyword>
<evidence type="ECO:0000313" key="6">
    <source>
        <dbReference type="EMBL" id="VVC75729.1"/>
    </source>
</evidence>
<evidence type="ECO:0000256" key="4">
    <source>
        <dbReference type="SAM" id="Phobius"/>
    </source>
</evidence>
<keyword evidence="2" id="KW-0328">Glycosyltransferase</keyword>
<sequence>MAAISYFILGPSAILSIIGLLHGPDKTKPTPAEDYRSATIDLVIPARNEEKNIVLCLESISKQTRKPNNVILVDDASEDRTSQFAKEYAESIGLNLKIVRNEKPIGKTPALDKVAQESTADALFVLDADTTLRSENYIEKLIKELYEGVGIACACGVILPEYERDRRLILQSPQIAQFSNTYPEISKSLSPSLLRKIQRSLTNNYREELYLFLQKFVYRGEMVFFGTLINPVGCAVAYRRQYLLDVLTHYKKLFGYDLTTSEDIFIGFAFADIGYRNIQVNDVYALTVEPKLSRLPRQIYMWSSAFLQSCYYFDDLVKTPLKSLRALIRGIRNKYSAAAKAIVEKRKIKEAYRQSFSPEITKKYGRPIGWFIFTSLFEKIAYPTVLIIFAIMGLWEPLLITILAETAIYTVFIAFMHKNRRIRNFIKSILYTPIRYAVLFYDYLVILNFAKDLWITGNRRWRK</sequence>
<accession>A0A5E4PFG6</accession>
<feature type="transmembrane region" description="Helical" evidence="4">
    <location>
        <begin position="398"/>
        <end position="417"/>
    </location>
</feature>
<proteinExistence type="inferred from homology"/>
<gene>
    <name evidence="6" type="primary">crtQ</name>
    <name evidence="6" type="ORF">AQUSIP_10230</name>
</gene>
<keyword evidence="3 6" id="KW-0808">Transferase</keyword>
<evidence type="ECO:0000313" key="7">
    <source>
        <dbReference type="Proteomes" id="UP000324194"/>
    </source>
</evidence>
<dbReference type="OrthoDB" id="396512at2"/>
<reference evidence="6 7" key="1">
    <citation type="submission" date="2019-08" db="EMBL/GenBank/DDBJ databases">
        <authorList>
            <person name="Guy L."/>
        </authorList>
    </citation>
    <scope>NUCLEOTIDE SEQUENCE [LARGE SCALE GENOMIC DNA]</scope>
    <source>
        <strain evidence="6 7">SGT-108</strain>
    </source>
</reference>
<evidence type="ECO:0000256" key="3">
    <source>
        <dbReference type="ARBA" id="ARBA00022679"/>
    </source>
</evidence>
<dbReference type="PANTHER" id="PTHR43630:SF1">
    <property type="entry name" value="POLY-BETA-1,6-N-ACETYL-D-GLUCOSAMINE SYNTHASE"/>
    <property type="match status" value="1"/>
</dbReference>
<dbReference type="SUPFAM" id="SSF53448">
    <property type="entry name" value="Nucleotide-diphospho-sugar transferases"/>
    <property type="match status" value="1"/>
</dbReference>
<dbReference type="EMBL" id="LR699119">
    <property type="protein sequence ID" value="VVC75729.1"/>
    <property type="molecule type" value="Genomic_DNA"/>
</dbReference>
<dbReference type="KEGG" id="asip:AQUSIP_10230"/>
<feature type="transmembrane region" description="Helical" evidence="4">
    <location>
        <begin position="429"/>
        <end position="450"/>
    </location>
</feature>
<keyword evidence="7" id="KW-1185">Reference proteome</keyword>
<protein>
    <submittedName>
        <fullName evidence="6">4,4'-diaponeurosporenoate glycosyltransferase</fullName>
    </submittedName>
</protein>
<dbReference type="Gene3D" id="3.90.550.10">
    <property type="entry name" value="Spore Coat Polysaccharide Biosynthesis Protein SpsA, Chain A"/>
    <property type="match status" value="1"/>
</dbReference>
<dbReference type="InterPro" id="IPR029044">
    <property type="entry name" value="Nucleotide-diphossugar_trans"/>
</dbReference>
<dbReference type="Pfam" id="PF00535">
    <property type="entry name" value="Glycos_transf_2"/>
    <property type="match status" value="1"/>
</dbReference>
<dbReference type="AlphaFoldDB" id="A0A5E4PFG6"/>
<name>A0A5E4PFG6_9COXI</name>
<dbReference type="CDD" id="cd06423">
    <property type="entry name" value="CESA_like"/>
    <property type="match status" value="1"/>
</dbReference>
<feature type="domain" description="Glycosyltransferase 2-like" evidence="5">
    <location>
        <begin position="42"/>
        <end position="158"/>
    </location>
</feature>
<dbReference type="Proteomes" id="UP000324194">
    <property type="component" value="Chromosome 1"/>
</dbReference>
<dbReference type="GO" id="GO:0016757">
    <property type="term" value="F:glycosyltransferase activity"/>
    <property type="evidence" value="ECO:0007669"/>
    <property type="project" value="UniProtKB-KW"/>
</dbReference>
<keyword evidence="4" id="KW-0812">Transmembrane</keyword>
<keyword evidence="4" id="KW-1133">Transmembrane helix</keyword>
<dbReference type="RefSeq" id="WP_148339010.1">
    <property type="nucleotide sequence ID" value="NZ_LR699119.1"/>
</dbReference>
<feature type="transmembrane region" description="Helical" evidence="4">
    <location>
        <begin position="368"/>
        <end position="392"/>
    </location>
</feature>